<organism evidence="2 3">
    <name type="scientific">Buddleja alternifolia</name>
    <dbReference type="NCBI Taxonomy" id="168488"/>
    <lineage>
        <taxon>Eukaryota</taxon>
        <taxon>Viridiplantae</taxon>
        <taxon>Streptophyta</taxon>
        <taxon>Embryophyta</taxon>
        <taxon>Tracheophyta</taxon>
        <taxon>Spermatophyta</taxon>
        <taxon>Magnoliopsida</taxon>
        <taxon>eudicotyledons</taxon>
        <taxon>Gunneridae</taxon>
        <taxon>Pentapetalae</taxon>
        <taxon>asterids</taxon>
        <taxon>lamiids</taxon>
        <taxon>Lamiales</taxon>
        <taxon>Scrophulariaceae</taxon>
        <taxon>Buddlejeae</taxon>
        <taxon>Buddleja</taxon>
    </lineage>
</organism>
<dbReference type="Proteomes" id="UP000826271">
    <property type="component" value="Unassembled WGS sequence"/>
</dbReference>
<evidence type="ECO:0000259" key="1">
    <source>
        <dbReference type="Pfam" id="PF26130"/>
    </source>
</evidence>
<feature type="domain" description="PB1-like" evidence="1">
    <location>
        <begin position="1"/>
        <end position="76"/>
    </location>
</feature>
<evidence type="ECO:0000313" key="3">
    <source>
        <dbReference type="Proteomes" id="UP000826271"/>
    </source>
</evidence>
<reference evidence="2" key="1">
    <citation type="submission" date="2019-10" db="EMBL/GenBank/DDBJ databases">
        <authorList>
            <person name="Zhang R."/>
            <person name="Pan Y."/>
            <person name="Wang J."/>
            <person name="Ma R."/>
            <person name="Yu S."/>
        </authorList>
    </citation>
    <scope>NUCLEOTIDE SEQUENCE</scope>
    <source>
        <strain evidence="2">LA-IB0</strain>
        <tissue evidence="2">Leaf</tissue>
    </source>
</reference>
<gene>
    <name evidence="2" type="ORF">BUALT_Bualt11G0085100</name>
</gene>
<evidence type="ECO:0000313" key="2">
    <source>
        <dbReference type="EMBL" id="KAG8373997.1"/>
    </source>
</evidence>
<sequence length="221" mass="24552">MDDNIHNVEMWIGGKFVEQGSKSTYEGGHKNVFVDVDLDTFNLDDITEMYVKSGGKRTIVNYYFKRSGVTLEIGLRTTNMHLPDLSIDEMAVAYESIINSPEEIEMRLLMSGIDFNDEYEENATQKFMEASKEQSEGDNEQTKVDLRQVSGIGEQLGGPGIDVGEGKNIAYSVGLEASGMGINEVSGAYYEQSGLNETRWWYYYGDDGVVDGRGLVAMALS</sequence>
<protein>
    <recommendedName>
        <fullName evidence="1">PB1-like domain-containing protein</fullName>
    </recommendedName>
</protein>
<accession>A0AAV6X201</accession>
<dbReference type="Pfam" id="PF26130">
    <property type="entry name" value="PB1-like"/>
    <property type="match status" value="1"/>
</dbReference>
<name>A0AAV6X201_9LAMI</name>
<proteinExistence type="predicted"/>
<dbReference type="AlphaFoldDB" id="A0AAV6X201"/>
<dbReference type="EMBL" id="WHWC01000011">
    <property type="protein sequence ID" value="KAG8373997.1"/>
    <property type="molecule type" value="Genomic_DNA"/>
</dbReference>
<dbReference type="InterPro" id="IPR058594">
    <property type="entry name" value="PB1-like_dom_pln"/>
</dbReference>
<keyword evidence="3" id="KW-1185">Reference proteome</keyword>
<comment type="caution">
    <text evidence="2">The sequence shown here is derived from an EMBL/GenBank/DDBJ whole genome shotgun (WGS) entry which is preliminary data.</text>
</comment>